<sequence>MYFVRLCWQRPPTHTCGPLDGSLYAQVKKRRSPGSPATSNEILPVDPPSVPLLPCLAHSEHLGEGNGAEAGQGDGTTIEGDREAQMQWEQEREMEP</sequence>
<feature type="region of interest" description="Disordered" evidence="1">
    <location>
        <begin position="28"/>
        <end position="47"/>
    </location>
</feature>
<reference evidence="2" key="1">
    <citation type="journal article" date="2023" name="Science">
        <title>Genome structures resolve the early diversification of teleost fishes.</title>
        <authorList>
            <person name="Parey E."/>
            <person name="Louis A."/>
            <person name="Montfort J."/>
            <person name="Bouchez O."/>
            <person name="Roques C."/>
            <person name="Iampietro C."/>
            <person name="Lluch J."/>
            <person name="Castinel A."/>
            <person name="Donnadieu C."/>
            <person name="Desvignes T."/>
            <person name="Floi Bucao C."/>
            <person name="Jouanno E."/>
            <person name="Wen M."/>
            <person name="Mejri S."/>
            <person name="Dirks R."/>
            <person name="Jansen H."/>
            <person name="Henkel C."/>
            <person name="Chen W.J."/>
            <person name="Zahm M."/>
            <person name="Cabau C."/>
            <person name="Klopp C."/>
            <person name="Thompson A.W."/>
            <person name="Robinson-Rechavi M."/>
            <person name="Braasch I."/>
            <person name="Lecointre G."/>
            <person name="Bobe J."/>
            <person name="Postlethwait J.H."/>
            <person name="Berthelot C."/>
            <person name="Roest Crollius H."/>
            <person name="Guiguen Y."/>
        </authorList>
    </citation>
    <scope>NUCLEOTIDE SEQUENCE</scope>
    <source>
        <strain evidence="2">NC1722</strain>
    </source>
</reference>
<organism evidence="2 3">
    <name type="scientific">Aldrovandia affinis</name>
    <dbReference type="NCBI Taxonomy" id="143900"/>
    <lineage>
        <taxon>Eukaryota</taxon>
        <taxon>Metazoa</taxon>
        <taxon>Chordata</taxon>
        <taxon>Craniata</taxon>
        <taxon>Vertebrata</taxon>
        <taxon>Euteleostomi</taxon>
        <taxon>Actinopterygii</taxon>
        <taxon>Neopterygii</taxon>
        <taxon>Teleostei</taxon>
        <taxon>Notacanthiformes</taxon>
        <taxon>Halosauridae</taxon>
        <taxon>Aldrovandia</taxon>
    </lineage>
</organism>
<evidence type="ECO:0000256" key="1">
    <source>
        <dbReference type="SAM" id="MobiDB-lite"/>
    </source>
</evidence>
<accession>A0AAD7WXM5</accession>
<evidence type="ECO:0000313" key="3">
    <source>
        <dbReference type="Proteomes" id="UP001221898"/>
    </source>
</evidence>
<keyword evidence="3" id="KW-1185">Reference proteome</keyword>
<evidence type="ECO:0000313" key="2">
    <source>
        <dbReference type="EMBL" id="KAJ8412004.1"/>
    </source>
</evidence>
<dbReference type="EMBL" id="JAINUG010000020">
    <property type="protein sequence ID" value="KAJ8412004.1"/>
    <property type="molecule type" value="Genomic_DNA"/>
</dbReference>
<dbReference type="AlphaFoldDB" id="A0AAD7WXM5"/>
<dbReference type="Proteomes" id="UP001221898">
    <property type="component" value="Unassembled WGS sequence"/>
</dbReference>
<comment type="caution">
    <text evidence="2">The sequence shown here is derived from an EMBL/GenBank/DDBJ whole genome shotgun (WGS) entry which is preliminary data.</text>
</comment>
<name>A0AAD7WXM5_9TELE</name>
<feature type="compositionally biased region" description="Basic and acidic residues" evidence="1">
    <location>
        <begin position="79"/>
        <end position="96"/>
    </location>
</feature>
<feature type="region of interest" description="Disordered" evidence="1">
    <location>
        <begin position="60"/>
        <end position="96"/>
    </location>
</feature>
<proteinExistence type="predicted"/>
<protein>
    <submittedName>
        <fullName evidence="2">Uncharacterized protein</fullName>
    </submittedName>
</protein>
<feature type="compositionally biased region" description="Gly residues" evidence="1">
    <location>
        <begin position="64"/>
        <end position="74"/>
    </location>
</feature>
<gene>
    <name evidence="2" type="ORF">AAFF_G00142710</name>
</gene>